<dbReference type="AlphaFoldDB" id="A0AAV9DT39"/>
<comment type="caution">
    <text evidence="7">The sequence shown here is derived from an EMBL/GenBank/DDBJ whole genome shotgun (WGS) entry which is preliminary data.</text>
</comment>
<reference evidence="7" key="2">
    <citation type="submission" date="2023-06" db="EMBL/GenBank/DDBJ databases">
        <authorList>
            <person name="Ma L."/>
            <person name="Liu K.-W."/>
            <person name="Li Z."/>
            <person name="Hsiao Y.-Y."/>
            <person name="Qi Y."/>
            <person name="Fu T."/>
            <person name="Tang G."/>
            <person name="Zhang D."/>
            <person name="Sun W.-H."/>
            <person name="Liu D.-K."/>
            <person name="Li Y."/>
            <person name="Chen G.-Z."/>
            <person name="Liu X.-D."/>
            <person name="Liao X.-Y."/>
            <person name="Jiang Y.-T."/>
            <person name="Yu X."/>
            <person name="Hao Y."/>
            <person name="Huang J."/>
            <person name="Zhao X.-W."/>
            <person name="Ke S."/>
            <person name="Chen Y.-Y."/>
            <person name="Wu W.-L."/>
            <person name="Hsu J.-L."/>
            <person name="Lin Y.-F."/>
            <person name="Huang M.-D."/>
            <person name="Li C.-Y."/>
            <person name="Huang L."/>
            <person name="Wang Z.-W."/>
            <person name="Zhao X."/>
            <person name="Zhong W.-Y."/>
            <person name="Peng D.-H."/>
            <person name="Ahmad S."/>
            <person name="Lan S."/>
            <person name="Zhang J.-S."/>
            <person name="Tsai W.-C."/>
            <person name="Van De Peer Y."/>
            <person name="Liu Z.-J."/>
        </authorList>
    </citation>
    <scope>NUCLEOTIDE SEQUENCE</scope>
    <source>
        <strain evidence="7">CP</strain>
        <tissue evidence="7">Leaves</tissue>
    </source>
</reference>
<dbReference type="GO" id="GO:0043295">
    <property type="term" value="F:glutathione binding"/>
    <property type="evidence" value="ECO:0007669"/>
    <property type="project" value="TreeGrafter"/>
</dbReference>
<dbReference type="PROSITE" id="PS50404">
    <property type="entry name" value="GST_NTER"/>
    <property type="match status" value="1"/>
</dbReference>
<dbReference type="Proteomes" id="UP001180020">
    <property type="component" value="Unassembled WGS sequence"/>
</dbReference>
<dbReference type="InterPro" id="IPR036282">
    <property type="entry name" value="Glutathione-S-Trfase_C_sf"/>
</dbReference>
<keyword evidence="8" id="KW-1185">Reference proteome</keyword>
<dbReference type="GO" id="GO:0005737">
    <property type="term" value="C:cytoplasm"/>
    <property type="evidence" value="ECO:0007669"/>
    <property type="project" value="TreeGrafter"/>
</dbReference>
<accession>A0AAV9DT39</accession>
<evidence type="ECO:0000313" key="8">
    <source>
        <dbReference type="Proteomes" id="UP001180020"/>
    </source>
</evidence>
<reference evidence="7" key="1">
    <citation type="journal article" date="2023" name="Nat. Commun.">
        <title>Diploid and tetraploid genomes of Acorus and the evolution of monocots.</title>
        <authorList>
            <person name="Ma L."/>
            <person name="Liu K.W."/>
            <person name="Li Z."/>
            <person name="Hsiao Y.Y."/>
            <person name="Qi Y."/>
            <person name="Fu T."/>
            <person name="Tang G.D."/>
            <person name="Zhang D."/>
            <person name="Sun W.H."/>
            <person name="Liu D.K."/>
            <person name="Li Y."/>
            <person name="Chen G.Z."/>
            <person name="Liu X.D."/>
            <person name="Liao X.Y."/>
            <person name="Jiang Y.T."/>
            <person name="Yu X."/>
            <person name="Hao Y."/>
            <person name="Huang J."/>
            <person name="Zhao X.W."/>
            <person name="Ke S."/>
            <person name="Chen Y.Y."/>
            <person name="Wu W.L."/>
            <person name="Hsu J.L."/>
            <person name="Lin Y.F."/>
            <person name="Huang M.D."/>
            <person name="Li C.Y."/>
            <person name="Huang L."/>
            <person name="Wang Z.W."/>
            <person name="Zhao X."/>
            <person name="Zhong W.Y."/>
            <person name="Peng D.H."/>
            <person name="Ahmad S."/>
            <person name="Lan S."/>
            <person name="Zhang J.S."/>
            <person name="Tsai W.C."/>
            <person name="Van de Peer Y."/>
            <person name="Liu Z.J."/>
        </authorList>
    </citation>
    <scope>NUCLEOTIDE SEQUENCE</scope>
    <source>
        <strain evidence="7">CP</strain>
    </source>
</reference>
<evidence type="ECO:0000256" key="1">
    <source>
        <dbReference type="ARBA" id="ARBA00010128"/>
    </source>
</evidence>
<dbReference type="InterPro" id="IPR034347">
    <property type="entry name" value="GST_Phi_C"/>
</dbReference>
<dbReference type="InterPro" id="IPR040079">
    <property type="entry name" value="Glutathione_S-Trfase"/>
</dbReference>
<dbReference type="Gene3D" id="1.20.1050.10">
    <property type="match status" value="1"/>
</dbReference>
<dbReference type="FunFam" id="1.20.1050.10:FF:000004">
    <property type="entry name" value="Glutathione S-transferase F2"/>
    <property type="match status" value="1"/>
</dbReference>
<dbReference type="CDD" id="cd03187">
    <property type="entry name" value="GST_C_Phi"/>
    <property type="match status" value="1"/>
</dbReference>
<evidence type="ECO:0000313" key="7">
    <source>
        <dbReference type="EMBL" id="KAK1303428.1"/>
    </source>
</evidence>
<dbReference type="EMBL" id="JAUJYO010000011">
    <property type="protein sequence ID" value="KAK1303428.1"/>
    <property type="molecule type" value="Genomic_DNA"/>
</dbReference>
<dbReference type="GO" id="GO:0004364">
    <property type="term" value="F:glutathione transferase activity"/>
    <property type="evidence" value="ECO:0007669"/>
    <property type="project" value="UniProtKB-EC"/>
</dbReference>
<comment type="catalytic activity">
    <reaction evidence="4">
        <text>RX + glutathione = an S-substituted glutathione + a halide anion + H(+)</text>
        <dbReference type="Rhea" id="RHEA:16437"/>
        <dbReference type="ChEBI" id="CHEBI:15378"/>
        <dbReference type="ChEBI" id="CHEBI:16042"/>
        <dbReference type="ChEBI" id="CHEBI:17792"/>
        <dbReference type="ChEBI" id="CHEBI:57925"/>
        <dbReference type="ChEBI" id="CHEBI:90779"/>
        <dbReference type="EC" id="2.5.1.18"/>
    </reaction>
</comment>
<dbReference type="GO" id="GO:0009635">
    <property type="term" value="P:response to herbicide"/>
    <property type="evidence" value="ECO:0007669"/>
    <property type="project" value="UniProtKB-ARBA"/>
</dbReference>
<evidence type="ECO:0000256" key="3">
    <source>
        <dbReference type="ARBA" id="ARBA00022679"/>
    </source>
</evidence>
<dbReference type="PROSITE" id="PS50405">
    <property type="entry name" value="GST_CTER"/>
    <property type="match status" value="1"/>
</dbReference>
<dbReference type="PANTHER" id="PTHR43900:SF96">
    <property type="entry name" value="GLUTATHIONE TRANSFERASE"/>
    <property type="match status" value="1"/>
</dbReference>
<dbReference type="GO" id="GO:0006749">
    <property type="term" value="P:glutathione metabolic process"/>
    <property type="evidence" value="ECO:0007669"/>
    <property type="project" value="TreeGrafter"/>
</dbReference>
<keyword evidence="3" id="KW-0808">Transferase</keyword>
<name>A0AAV9DT39_ACOCL</name>
<evidence type="ECO:0000259" key="6">
    <source>
        <dbReference type="PROSITE" id="PS50405"/>
    </source>
</evidence>
<dbReference type="SUPFAM" id="SSF52833">
    <property type="entry name" value="Thioredoxin-like"/>
    <property type="match status" value="1"/>
</dbReference>
<dbReference type="Pfam" id="PF00043">
    <property type="entry name" value="GST_C"/>
    <property type="match status" value="1"/>
</dbReference>
<evidence type="ECO:0000259" key="5">
    <source>
        <dbReference type="PROSITE" id="PS50404"/>
    </source>
</evidence>
<dbReference type="Pfam" id="PF13417">
    <property type="entry name" value="GST_N_3"/>
    <property type="match status" value="1"/>
</dbReference>
<dbReference type="InterPro" id="IPR004046">
    <property type="entry name" value="GST_C"/>
</dbReference>
<organism evidence="7 8">
    <name type="scientific">Acorus calamus</name>
    <name type="common">Sweet flag</name>
    <dbReference type="NCBI Taxonomy" id="4465"/>
    <lineage>
        <taxon>Eukaryota</taxon>
        <taxon>Viridiplantae</taxon>
        <taxon>Streptophyta</taxon>
        <taxon>Embryophyta</taxon>
        <taxon>Tracheophyta</taxon>
        <taxon>Spermatophyta</taxon>
        <taxon>Magnoliopsida</taxon>
        <taxon>Liliopsida</taxon>
        <taxon>Acoraceae</taxon>
        <taxon>Acorus</taxon>
    </lineage>
</organism>
<proteinExistence type="inferred from homology"/>
<dbReference type="PANTHER" id="PTHR43900">
    <property type="entry name" value="GLUTATHIONE S-TRANSFERASE RHO"/>
    <property type="match status" value="1"/>
</dbReference>
<dbReference type="InterPro" id="IPR010987">
    <property type="entry name" value="Glutathione-S-Trfase_C-like"/>
</dbReference>
<comment type="similarity">
    <text evidence="1">Belongs to the GST superfamily. Phi family.</text>
</comment>
<feature type="domain" description="GST N-terminal" evidence="5">
    <location>
        <begin position="2"/>
        <end position="83"/>
    </location>
</feature>
<dbReference type="SFLD" id="SFLDS00019">
    <property type="entry name" value="Glutathione_Transferase_(cytos"/>
    <property type="match status" value="1"/>
</dbReference>
<protein>
    <recommendedName>
        <fullName evidence="2">glutathione transferase</fullName>
        <ecNumber evidence="2">2.5.1.18</ecNumber>
    </recommendedName>
</protein>
<evidence type="ECO:0000256" key="4">
    <source>
        <dbReference type="ARBA" id="ARBA00047960"/>
    </source>
</evidence>
<dbReference type="InterPro" id="IPR036249">
    <property type="entry name" value="Thioredoxin-like_sf"/>
</dbReference>
<dbReference type="SUPFAM" id="SSF47616">
    <property type="entry name" value="GST C-terminal domain-like"/>
    <property type="match status" value="1"/>
</dbReference>
<sequence length="241" mass="27786">MASIKVFGSPTSTEVSRVLACLFEKDVDFQLIHIDTYNGVQRIPDPLKSQPHGQALTFEDGKTTLVESRRICRHISEKFPERGNKMLLGKGMLERSAIEQWLLAEEQNFDPPSASLVFHLAFATDLIIGKEKEKELVENEKLLARVLDTYERKLGETQYLAGDDFTLADLSHLPNSHYLVNKAEKKYLFENRENVWRWWTEISQRPSWKKVVQMQNEPPALPGNDERNVVPLSVYEVVFRV</sequence>
<dbReference type="Gene3D" id="3.40.30.10">
    <property type="entry name" value="Glutaredoxin"/>
    <property type="match status" value="1"/>
</dbReference>
<dbReference type="SFLD" id="SFLDG00358">
    <property type="entry name" value="Main_(cytGST)"/>
    <property type="match status" value="1"/>
</dbReference>
<dbReference type="InterPro" id="IPR004045">
    <property type="entry name" value="Glutathione_S-Trfase_N"/>
</dbReference>
<dbReference type="EC" id="2.5.1.18" evidence="2"/>
<dbReference type="FunFam" id="3.40.30.10:FF:000016">
    <property type="entry name" value="Glutathione S-transferase F2"/>
    <property type="match status" value="1"/>
</dbReference>
<evidence type="ECO:0000256" key="2">
    <source>
        <dbReference type="ARBA" id="ARBA00012452"/>
    </source>
</evidence>
<feature type="domain" description="GST C-terminal" evidence="6">
    <location>
        <begin position="91"/>
        <end position="232"/>
    </location>
</feature>
<gene>
    <name evidence="7" type="primary">GSTF11</name>
    <name evidence="7" type="ORF">QJS10_CPB11g02077</name>
</gene>